<dbReference type="InterPro" id="IPR015421">
    <property type="entry name" value="PyrdxlP-dep_Trfase_major"/>
</dbReference>
<dbReference type="EMBL" id="MFIF01000007">
    <property type="protein sequence ID" value="OGF87168.1"/>
    <property type="molecule type" value="Genomic_DNA"/>
</dbReference>
<keyword evidence="2 3" id="KW-0663">Pyridoxal phosphate</keyword>
<evidence type="ECO:0000313" key="4">
    <source>
        <dbReference type="EMBL" id="OGF87168.1"/>
    </source>
</evidence>
<dbReference type="Pfam" id="PF01041">
    <property type="entry name" value="DegT_DnrJ_EryC1"/>
    <property type="match status" value="1"/>
</dbReference>
<dbReference type="CDD" id="cd00616">
    <property type="entry name" value="AHBA_syn"/>
    <property type="match status" value="1"/>
</dbReference>
<sequence length="384" mass="43627">MKPIPLAGPDITSQERRAVLEVLKSPILSRGPKLYEFEKHLSAYVGRRYAVAVNSGTSALHLAIKAYNIGDGDHVITTPLSFIASSNCILFERAVPVFVDIKKDTYCIDPGLVEEKIKELKKRKKRVKAILAVDMFGYLADWGRLRALANRYNLILIEDSCEALGSYKKRRGEKRMAGSFGDVGIFGFYPNKQITTGEGGALLTNDKKIADLARAIRNHGASPRGRWSDYRMLGYNYHISDIHCALGTAQLKRIGTILSRKIRVAELYTKCLHHSSLIHTPLIPPAGTHLSHYIYLTRLADHFSREQRDLVIKKLQKYHIASRDYFPPIHLSYFYQKKFGYRHGDFPVAEYMMDHALALPFFNALTEKQIEYICTILQGILKRL</sequence>
<proteinExistence type="inferred from homology"/>
<accession>A0A1F5XGX6</accession>
<dbReference type="AlphaFoldDB" id="A0A1F5XGX6"/>
<dbReference type="Gene3D" id="3.90.1150.10">
    <property type="entry name" value="Aspartate Aminotransferase, domain 1"/>
    <property type="match status" value="1"/>
</dbReference>
<dbReference type="Gene3D" id="3.40.640.10">
    <property type="entry name" value="Type I PLP-dependent aspartate aminotransferase-like (Major domain)"/>
    <property type="match status" value="1"/>
</dbReference>
<protein>
    <recommendedName>
        <fullName evidence="6">Polysaccharide biosynthesis protein</fullName>
    </recommendedName>
</protein>
<dbReference type="PIRSF" id="PIRSF000390">
    <property type="entry name" value="PLP_StrS"/>
    <property type="match status" value="1"/>
</dbReference>
<comment type="caution">
    <text evidence="4">The sequence shown here is derived from an EMBL/GenBank/DDBJ whole genome shotgun (WGS) entry which is preliminary data.</text>
</comment>
<dbReference type="Proteomes" id="UP000177346">
    <property type="component" value="Unassembled WGS sequence"/>
</dbReference>
<dbReference type="SUPFAM" id="SSF53383">
    <property type="entry name" value="PLP-dependent transferases"/>
    <property type="match status" value="1"/>
</dbReference>
<dbReference type="InterPro" id="IPR000653">
    <property type="entry name" value="DegT/StrS_aminotransferase"/>
</dbReference>
<dbReference type="InterPro" id="IPR015424">
    <property type="entry name" value="PyrdxlP-dep_Trfase"/>
</dbReference>
<evidence type="ECO:0008006" key="6">
    <source>
        <dbReference type="Google" id="ProtNLM"/>
    </source>
</evidence>
<evidence type="ECO:0000256" key="2">
    <source>
        <dbReference type="PIRSR" id="PIRSR000390-2"/>
    </source>
</evidence>
<name>A0A1F5XGX6_9BACT</name>
<evidence type="ECO:0000256" key="3">
    <source>
        <dbReference type="RuleBase" id="RU004508"/>
    </source>
</evidence>
<dbReference type="GO" id="GO:0008483">
    <property type="term" value="F:transaminase activity"/>
    <property type="evidence" value="ECO:0007669"/>
    <property type="project" value="TreeGrafter"/>
</dbReference>
<dbReference type="GO" id="GO:0000271">
    <property type="term" value="P:polysaccharide biosynthetic process"/>
    <property type="evidence" value="ECO:0007669"/>
    <property type="project" value="TreeGrafter"/>
</dbReference>
<gene>
    <name evidence="4" type="ORF">A3B19_01850</name>
</gene>
<dbReference type="GO" id="GO:0030170">
    <property type="term" value="F:pyridoxal phosphate binding"/>
    <property type="evidence" value="ECO:0007669"/>
    <property type="project" value="TreeGrafter"/>
</dbReference>
<feature type="active site" description="Proton acceptor" evidence="1">
    <location>
        <position position="192"/>
    </location>
</feature>
<dbReference type="PANTHER" id="PTHR30244:SF39">
    <property type="entry name" value="BLR3650 PROTEIN"/>
    <property type="match status" value="1"/>
</dbReference>
<feature type="modified residue" description="N6-(pyridoxal phosphate)lysine" evidence="2">
    <location>
        <position position="192"/>
    </location>
</feature>
<dbReference type="InterPro" id="IPR015422">
    <property type="entry name" value="PyrdxlP-dep_Trfase_small"/>
</dbReference>
<evidence type="ECO:0000256" key="1">
    <source>
        <dbReference type="PIRSR" id="PIRSR000390-1"/>
    </source>
</evidence>
<evidence type="ECO:0000313" key="5">
    <source>
        <dbReference type="Proteomes" id="UP000177346"/>
    </source>
</evidence>
<reference evidence="4 5" key="1">
    <citation type="journal article" date="2016" name="Nat. Commun.">
        <title>Thousands of microbial genomes shed light on interconnected biogeochemical processes in an aquifer system.</title>
        <authorList>
            <person name="Anantharaman K."/>
            <person name="Brown C.T."/>
            <person name="Hug L.A."/>
            <person name="Sharon I."/>
            <person name="Castelle C.J."/>
            <person name="Probst A.J."/>
            <person name="Thomas B.C."/>
            <person name="Singh A."/>
            <person name="Wilkins M.J."/>
            <person name="Karaoz U."/>
            <person name="Brodie E.L."/>
            <person name="Williams K.H."/>
            <person name="Hubbard S.S."/>
            <person name="Banfield J.F."/>
        </authorList>
    </citation>
    <scope>NUCLEOTIDE SEQUENCE [LARGE SCALE GENOMIC DNA]</scope>
</reference>
<organism evidence="4 5">
    <name type="scientific">Candidatus Giovannonibacteria bacterium RIFCSPLOWO2_01_FULL_46_32</name>
    <dbReference type="NCBI Taxonomy" id="1798353"/>
    <lineage>
        <taxon>Bacteria</taxon>
        <taxon>Candidatus Giovannoniibacteriota</taxon>
    </lineage>
</organism>
<dbReference type="PANTHER" id="PTHR30244">
    <property type="entry name" value="TRANSAMINASE"/>
    <property type="match status" value="1"/>
</dbReference>
<comment type="similarity">
    <text evidence="3">Belongs to the DegT/DnrJ/EryC1 family.</text>
</comment>